<evidence type="ECO:0000256" key="2">
    <source>
        <dbReference type="ARBA" id="ARBA00009409"/>
    </source>
</evidence>
<dbReference type="STRING" id="1332264.BW730_02245"/>
<evidence type="ECO:0000256" key="14">
    <source>
        <dbReference type="ARBA" id="ARBA00044632"/>
    </source>
</evidence>
<evidence type="ECO:0000256" key="1">
    <source>
        <dbReference type="ARBA" id="ARBA00001947"/>
    </source>
</evidence>
<evidence type="ECO:0000256" key="15">
    <source>
        <dbReference type="PROSITE-ProRule" id="PRU00391"/>
    </source>
</evidence>
<dbReference type="GO" id="GO:0003684">
    <property type="term" value="F:damaged DNA binding"/>
    <property type="evidence" value="ECO:0007669"/>
    <property type="project" value="InterPro"/>
</dbReference>
<dbReference type="InterPro" id="IPR010979">
    <property type="entry name" value="Ribosomal_uS13-like_H2TH"/>
</dbReference>
<dbReference type="GO" id="GO:0140078">
    <property type="term" value="F:class I DNA-(apurinic or apyrimidinic site) endonuclease activity"/>
    <property type="evidence" value="ECO:0007669"/>
    <property type="project" value="UniProtKB-EC"/>
</dbReference>
<dbReference type="PROSITE" id="PS51066">
    <property type="entry name" value="ZF_FPG_2"/>
    <property type="match status" value="1"/>
</dbReference>
<dbReference type="SUPFAM" id="SSF46946">
    <property type="entry name" value="S13-like H2TH domain"/>
    <property type="match status" value="1"/>
</dbReference>
<evidence type="ECO:0000256" key="9">
    <source>
        <dbReference type="ARBA" id="ARBA00023125"/>
    </source>
</evidence>
<evidence type="ECO:0000256" key="7">
    <source>
        <dbReference type="ARBA" id="ARBA00022801"/>
    </source>
</evidence>
<evidence type="ECO:0000256" key="4">
    <source>
        <dbReference type="ARBA" id="ARBA00022723"/>
    </source>
</evidence>
<dbReference type="GO" id="GO:0008270">
    <property type="term" value="F:zinc ion binding"/>
    <property type="evidence" value="ECO:0007669"/>
    <property type="project" value="UniProtKB-KW"/>
</dbReference>
<evidence type="ECO:0000256" key="10">
    <source>
        <dbReference type="ARBA" id="ARBA00023204"/>
    </source>
</evidence>
<reference evidence="19" key="1">
    <citation type="submission" date="2017-02" db="EMBL/GenBank/DDBJ databases">
        <title>Tessaracoccus aquaemaris sp. nov., isolated from the intestine of a Korean rockfish, Sebastes schlegelii, in a marine aquaculture pond.</title>
        <authorList>
            <person name="Tak E.J."/>
            <person name="Bae J.-W."/>
        </authorList>
    </citation>
    <scope>NUCLEOTIDE SEQUENCE [LARGE SCALE GENOMIC DNA]</scope>
    <source>
        <strain evidence="19">NSG39</strain>
    </source>
</reference>
<accession>A0A1Q2CK74</accession>
<evidence type="ECO:0000256" key="6">
    <source>
        <dbReference type="ARBA" id="ARBA00022771"/>
    </source>
</evidence>
<keyword evidence="7" id="KW-0378">Hydrolase</keyword>
<comment type="catalytic activity">
    <reaction evidence="14">
        <text>2'-deoxyribonucleotide-(2'-deoxyribose 5'-phosphate)-2'-deoxyribonucleotide-DNA = a 3'-end 2'-deoxyribonucleotide-(2,3-dehydro-2,3-deoxyribose 5'-phosphate)-DNA + a 5'-end 5'-phospho-2'-deoxyribonucleoside-DNA + H(+)</text>
        <dbReference type="Rhea" id="RHEA:66592"/>
        <dbReference type="Rhea" id="RHEA-COMP:13180"/>
        <dbReference type="Rhea" id="RHEA-COMP:16897"/>
        <dbReference type="Rhea" id="RHEA-COMP:17067"/>
        <dbReference type="ChEBI" id="CHEBI:15378"/>
        <dbReference type="ChEBI" id="CHEBI:136412"/>
        <dbReference type="ChEBI" id="CHEBI:157695"/>
        <dbReference type="ChEBI" id="CHEBI:167181"/>
        <dbReference type="EC" id="4.2.99.18"/>
    </reaction>
</comment>
<evidence type="ECO:0000256" key="3">
    <source>
        <dbReference type="ARBA" id="ARBA00012720"/>
    </source>
</evidence>
<proteinExistence type="inferred from homology"/>
<dbReference type="GO" id="GO:0003690">
    <property type="term" value="F:double-stranded DNA binding"/>
    <property type="evidence" value="ECO:0007669"/>
    <property type="project" value="UniProtKB-ARBA"/>
</dbReference>
<dbReference type="InterPro" id="IPR000214">
    <property type="entry name" value="Znf_DNA_glyclase/AP_lyase"/>
</dbReference>
<dbReference type="Pfam" id="PF06831">
    <property type="entry name" value="H2TH"/>
    <property type="match status" value="1"/>
</dbReference>
<evidence type="ECO:0000256" key="5">
    <source>
        <dbReference type="ARBA" id="ARBA00022763"/>
    </source>
</evidence>
<dbReference type="PANTHER" id="PTHR42697">
    <property type="entry name" value="ENDONUCLEASE 8"/>
    <property type="match status" value="1"/>
</dbReference>
<comment type="cofactor">
    <cofactor evidence="1">
        <name>Zn(2+)</name>
        <dbReference type="ChEBI" id="CHEBI:29105"/>
    </cofactor>
</comment>
<keyword evidence="5" id="KW-0227">DNA damage</keyword>
<evidence type="ECO:0000259" key="17">
    <source>
        <dbReference type="PROSITE" id="PS51066"/>
    </source>
</evidence>
<keyword evidence="8" id="KW-0862">Zinc</keyword>
<dbReference type="Proteomes" id="UP000188145">
    <property type="component" value="Chromosome"/>
</dbReference>
<dbReference type="GO" id="GO:0006284">
    <property type="term" value="P:base-excision repair"/>
    <property type="evidence" value="ECO:0007669"/>
    <property type="project" value="InterPro"/>
</dbReference>
<keyword evidence="19" id="KW-1185">Reference proteome</keyword>
<gene>
    <name evidence="18" type="ORF">BW730_02245</name>
</gene>
<evidence type="ECO:0000256" key="13">
    <source>
        <dbReference type="ARBA" id="ARBA00023295"/>
    </source>
</evidence>
<feature type="domain" description="FPG-type" evidence="17">
    <location>
        <begin position="117"/>
        <end position="151"/>
    </location>
</feature>
<dbReference type="PROSITE" id="PS01242">
    <property type="entry name" value="ZF_FPG_1"/>
    <property type="match status" value="1"/>
</dbReference>
<name>A0A1Q2CK74_9ACTN</name>
<dbReference type="AlphaFoldDB" id="A0A1Q2CK74"/>
<dbReference type="KEGG" id="tes:BW730_02245"/>
<evidence type="ECO:0000256" key="11">
    <source>
        <dbReference type="ARBA" id="ARBA00023239"/>
    </source>
</evidence>
<organism evidence="18 19">
    <name type="scientific">Tessaracoccus aquimaris</name>
    <dbReference type="NCBI Taxonomy" id="1332264"/>
    <lineage>
        <taxon>Bacteria</taxon>
        <taxon>Bacillati</taxon>
        <taxon>Actinomycetota</taxon>
        <taxon>Actinomycetes</taxon>
        <taxon>Propionibacteriales</taxon>
        <taxon>Propionibacteriaceae</taxon>
        <taxon>Tessaracoccus</taxon>
    </lineage>
</organism>
<dbReference type="InterPro" id="IPR015887">
    <property type="entry name" value="DNA_glyclase_Znf_dom_DNA_BS"/>
</dbReference>
<comment type="similarity">
    <text evidence="2">Belongs to the FPG family.</text>
</comment>
<dbReference type="SUPFAM" id="SSF57716">
    <property type="entry name" value="Glucocorticoid receptor-like (DNA-binding domain)"/>
    <property type="match status" value="1"/>
</dbReference>
<evidence type="ECO:0000256" key="16">
    <source>
        <dbReference type="SAM" id="MobiDB-lite"/>
    </source>
</evidence>
<dbReference type="FunFam" id="1.10.8.50:FF:000003">
    <property type="entry name" value="Formamidopyrimidine-DNA glycosylase"/>
    <property type="match status" value="1"/>
</dbReference>
<dbReference type="Pfam" id="PF06827">
    <property type="entry name" value="zf-FPG_IleRS"/>
    <property type="match status" value="1"/>
</dbReference>
<evidence type="ECO:0000256" key="12">
    <source>
        <dbReference type="ARBA" id="ARBA00023268"/>
    </source>
</evidence>
<keyword evidence="10" id="KW-0234">DNA repair</keyword>
<dbReference type="GO" id="GO:0000703">
    <property type="term" value="F:oxidized pyrimidine nucleobase lesion DNA N-glycosylase activity"/>
    <property type="evidence" value="ECO:0007669"/>
    <property type="project" value="TreeGrafter"/>
</dbReference>
<dbReference type="InterPro" id="IPR015886">
    <property type="entry name" value="H2TH_FPG"/>
</dbReference>
<keyword evidence="4" id="KW-0479">Metal-binding</keyword>
<keyword evidence="11" id="KW-0456">Lyase</keyword>
<dbReference type="GO" id="GO:0006979">
    <property type="term" value="P:response to oxidative stress"/>
    <property type="evidence" value="ECO:0007669"/>
    <property type="project" value="UniProtKB-ARBA"/>
</dbReference>
<keyword evidence="9" id="KW-0238">DNA-binding</keyword>
<keyword evidence="12" id="KW-0511">Multifunctional enzyme</keyword>
<sequence>MVAASGPDPLRPDADPDRGYARVRRSGKSIAALLMDQKVAAGVGNIFRAEVLFRHRIDPATPGREIDHRTWRVLWDDLVDLMAYAKVHGRIDTVRDEHSPEAQGRPARVDRHGGEVYVYRRADLPCHVCGTPVRSSTLEGRNLYWCPKCQRRKSAPVPDRRNRLDVHGVEPLLSRPVRP</sequence>
<evidence type="ECO:0000256" key="8">
    <source>
        <dbReference type="ARBA" id="ARBA00022833"/>
    </source>
</evidence>
<dbReference type="InterPro" id="IPR010663">
    <property type="entry name" value="Znf_FPG/IleRS"/>
</dbReference>
<dbReference type="EC" id="4.2.99.18" evidence="3"/>
<evidence type="ECO:0000313" key="19">
    <source>
        <dbReference type="Proteomes" id="UP000188145"/>
    </source>
</evidence>
<dbReference type="PANTHER" id="PTHR42697:SF3">
    <property type="entry name" value="ENDONUCLEASE 8 1"/>
    <property type="match status" value="1"/>
</dbReference>
<keyword evidence="13" id="KW-0326">Glycosidase</keyword>
<dbReference type="GO" id="GO:0008534">
    <property type="term" value="F:oxidized purine nucleobase lesion DNA N-glycosylase activity"/>
    <property type="evidence" value="ECO:0007669"/>
    <property type="project" value="UniProtKB-ARBA"/>
</dbReference>
<dbReference type="EMBL" id="CP019606">
    <property type="protein sequence ID" value="AQP46536.1"/>
    <property type="molecule type" value="Genomic_DNA"/>
</dbReference>
<feature type="compositionally biased region" description="Basic and acidic residues" evidence="16">
    <location>
        <begin position="10"/>
        <end position="20"/>
    </location>
</feature>
<evidence type="ECO:0000313" key="18">
    <source>
        <dbReference type="EMBL" id="AQP46536.1"/>
    </source>
</evidence>
<protein>
    <recommendedName>
        <fullName evidence="3">DNA-(apurinic or apyrimidinic site) lyase</fullName>
        <ecNumber evidence="3">4.2.99.18</ecNumber>
    </recommendedName>
</protein>
<dbReference type="Gene3D" id="1.10.8.50">
    <property type="match status" value="1"/>
</dbReference>
<feature type="region of interest" description="Disordered" evidence="16">
    <location>
        <begin position="1"/>
        <end position="20"/>
    </location>
</feature>
<keyword evidence="6 15" id="KW-0863">Zinc-finger</keyword>
<dbReference type="SMART" id="SM01232">
    <property type="entry name" value="H2TH"/>
    <property type="match status" value="1"/>
</dbReference>